<dbReference type="OrthoDB" id="4730030at2"/>
<protein>
    <submittedName>
        <fullName evidence="1">Uncharacterized protein</fullName>
    </submittedName>
</protein>
<organism evidence="1 2">
    <name type="scientific">Mycolicibacterium moriokaense</name>
    <dbReference type="NCBI Taxonomy" id="39691"/>
    <lineage>
        <taxon>Bacteria</taxon>
        <taxon>Bacillati</taxon>
        <taxon>Actinomycetota</taxon>
        <taxon>Actinomycetes</taxon>
        <taxon>Mycobacteriales</taxon>
        <taxon>Mycobacteriaceae</taxon>
        <taxon>Mycolicibacterium</taxon>
    </lineage>
</organism>
<gene>
    <name evidence="1" type="ORF">C8E89_114135</name>
</gene>
<dbReference type="Proteomes" id="UP000247781">
    <property type="component" value="Unassembled WGS sequence"/>
</dbReference>
<comment type="caution">
    <text evidence="1">The sequence shown here is derived from an EMBL/GenBank/DDBJ whole genome shotgun (WGS) entry which is preliminary data.</text>
</comment>
<evidence type="ECO:0000313" key="1">
    <source>
        <dbReference type="EMBL" id="PXX06362.1"/>
    </source>
</evidence>
<dbReference type="RefSeq" id="WP_146221045.1">
    <property type="nucleotide sequence ID" value="NZ_QJJU01000014.1"/>
</dbReference>
<dbReference type="AlphaFoldDB" id="A0A318HPZ3"/>
<keyword evidence="2" id="KW-1185">Reference proteome</keyword>
<proteinExistence type="predicted"/>
<reference evidence="1 2" key="2">
    <citation type="submission" date="2018-06" db="EMBL/GenBank/DDBJ databases">
        <title>Sequencing of bacterial isolates from soil warming experiment in Harvard Forest, Massachusetts, USA.</title>
        <authorList>
            <person name="Deangelis K.PhD."/>
        </authorList>
    </citation>
    <scope>NUCLEOTIDE SEQUENCE [LARGE SCALE GENOMIC DNA]</scope>
    <source>
        <strain evidence="1 2">GAS496</strain>
    </source>
</reference>
<dbReference type="EMBL" id="QJJU01000014">
    <property type="protein sequence ID" value="PXX06362.1"/>
    <property type="molecule type" value="Genomic_DNA"/>
</dbReference>
<sequence length="128" mass="13791">MTVGDPAQPMIDWLNSVPVADLAAELMAGVGPSGVGDHTGLVTYLPLVDWLFQVHGYPKPKRSQTGRSNVPDVPITEAMALLANADLIYVRNILHDGVRYWAATRFGLAVLASGKAAVRQRIKDRTGL</sequence>
<name>A0A318HPZ3_9MYCO</name>
<reference evidence="2" key="1">
    <citation type="submission" date="2018-05" db="EMBL/GenBank/DDBJ databases">
        <authorList>
            <person name="Deangelis K."/>
            <person name="Huntemann M."/>
            <person name="Clum A."/>
            <person name="Pillay M."/>
            <person name="Palaniappan K."/>
            <person name="Varghese N."/>
            <person name="Mikhailova N."/>
            <person name="Stamatis D."/>
            <person name="Reddy T."/>
            <person name="Daum C."/>
            <person name="Shapiro N."/>
            <person name="Ivanova N."/>
            <person name="Kyrpides N."/>
            <person name="Woyke T."/>
        </authorList>
    </citation>
    <scope>NUCLEOTIDE SEQUENCE [LARGE SCALE GENOMIC DNA]</scope>
    <source>
        <strain evidence="2">GAS496</strain>
    </source>
</reference>
<evidence type="ECO:0000313" key="2">
    <source>
        <dbReference type="Proteomes" id="UP000247781"/>
    </source>
</evidence>
<accession>A0A318HPZ3</accession>